<gene>
    <name evidence="1" type="ORF">S01H4_15025</name>
</gene>
<dbReference type="EMBL" id="BART01006586">
    <property type="protein sequence ID" value="GAG66240.1"/>
    <property type="molecule type" value="Genomic_DNA"/>
</dbReference>
<comment type="caution">
    <text evidence="1">The sequence shown here is derived from an EMBL/GenBank/DDBJ whole genome shotgun (WGS) entry which is preliminary data.</text>
</comment>
<reference evidence="1" key="1">
    <citation type="journal article" date="2014" name="Front. Microbiol.">
        <title>High frequency of phylogenetically diverse reductive dehalogenase-homologous genes in deep subseafloor sedimentary metagenomes.</title>
        <authorList>
            <person name="Kawai M."/>
            <person name="Futagami T."/>
            <person name="Toyoda A."/>
            <person name="Takaki Y."/>
            <person name="Nishi S."/>
            <person name="Hori S."/>
            <person name="Arai W."/>
            <person name="Tsubouchi T."/>
            <person name="Morono Y."/>
            <person name="Uchiyama I."/>
            <person name="Ito T."/>
            <person name="Fujiyama A."/>
            <person name="Inagaki F."/>
            <person name="Takami H."/>
        </authorList>
    </citation>
    <scope>NUCLEOTIDE SEQUENCE</scope>
    <source>
        <strain evidence="1">Expedition CK06-06</strain>
    </source>
</reference>
<name>X0Z9Z6_9ZZZZ</name>
<accession>X0Z9Z6</accession>
<dbReference type="AlphaFoldDB" id="X0Z9Z6"/>
<protein>
    <submittedName>
        <fullName evidence="1">Uncharacterized protein</fullName>
    </submittedName>
</protein>
<proteinExistence type="predicted"/>
<organism evidence="1">
    <name type="scientific">marine sediment metagenome</name>
    <dbReference type="NCBI Taxonomy" id="412755"/>
    <lineage>
        <taxon>unclassified sequences</taxon>
        <taxon>metagenomes</taxon>
        <taxon>ecological metagenomes</taxon>
    </lineage>
</organism>
<feature type="non-terminal residue" evidence="1">
    <location>
        <position position="1"/>
    </location>
</feature>
<evidence type="ECO:0000313" key="1">
    <source>
        <dbReference type="EMBL" id="GAG66240.1"/>
    </source>
</evidence>
<sequence>QINSVNDSAVEEYRFSEMISDNHIVWTDDRNGNFDIYCIVQGTPEFNIGIVPGSLKLVKTDLPVFRTNNSVTFSVQNYGELYVKDVLIEVTVNRTGNTPFKISYPGFISHLASRANLSFKEPLFRITVKEFIGAIFGYIGVDYITIELIPSGAFPDTNPLDNIDSIDVKFSDIFPIFSIFDG</sequence>